<sequence length="268" mass="30473">MSILADCHLHSSFSADSDAPMESMIERGLQLGLTEMCFTEHMDHGMLDNGVSFEVDTEAYRRGFLDLKEKYRGKIELLFGVELGLEAQYADFLNAYSRAWDFDFIIGSSHTVAGKDPYFADFYEGRTEEEAYRAYFETIPKNLSAFSNVDTYGHLDYVVRYGPNKNRQYSYEKYKDVLDAALQALIEHGVGLEINSAGYKQGLGTANPCMDIIKAYRRMGGEIVTVGSDAHAPEWIAGQFESVRGLLLECGFRYYAVFRERKPHFLRL</sequence>
<gene>
    <name evidence="10" type="ORF">BRYFOR_08787</name>
</gene>
<dbReference type="Gene3D" id="3.20.20.140">
    <property type="entry name" value="Metal-dependent hydrolases"/>
    <property type="match status" value="1"/>
</dbReference>
<dbReference type="GO" id="GO:0000105">
    <property type="term" value="P:L-histidine biosynthetic process"/>
    <property type="evidence" value="ECO:0007669"/>
    <property type="project" value="UniProtKB-UniRule"/>
</dbReference>
<dbReference type="NCBIfam" id="TIGR01856">
    <property type="entry name" value="hisJ_fam"/>
    <property type="match status" value="1"/>
</dbReference>
<dbReference type="eggNOG" id="COG1387">
    <property type="taxonomic scope" value="Bacteria"/>
</dbReference>
<evidence type="ECO:0000259" key="9">
    <source>
        <dbReference type="SMART" id="SM00481"/>
    </source>
</evidence>
<evidence type="ECO:0000256" key="3">
    <source>
        <dbReference type="ARBA" id="ARBA00013085"/>
    </source>
</evidence>
<evidence type="ECO:0000256" key="2">
    <source>
        <dbReference type="ARBA" id="ARBA00009152"/>
    </source>
</evidence>
<dbReference type="InterPro" id="IPR004013">
    <property type="entry name" value="PHP_dom"/>
</dbReference>
<dbReference type="EMBL" id="ACCL02000020">
    <property type="protein sequence ID" value="EET59265.1"/>
    <property type="molecule type" value="Genomic_DNA"/>
</dbReference>
<evidence type="ECO:0000313" key="10">
    <source>
        <dbReference type="EMBL" id="EET59265.1"/>
    </source>
</evidence>
<proteinExistence type="inferred from homology"/>
<comment type="caution">
    <text evidence="10">The sequence shown here is derived from an EMBL/GenBank/DDBJ whole genome shotgun (WGS) entry which is preliminary data.</text>
</comment>
<keyword evidence="6 8" id="KW-0368">Histidine biosynthesis</keyword>
<comment type="similarity">
    <text evidence="2 8">Belongs to the PHP hydrolase family. HisK subfamily.</text>
</comment>
<protein>
    <recommendedName>
        <fullName evidence="3 8">Histidinol-phosphatase</fullName>
        <shortName evidence="8">HolPase</shortName>
        <ecNumber evidence="3 8">3.1.3.15</ecNumber>
    </recommendedName>
</protein>
<dbReference type="Proteomes" id="UP000005561">
    <property type="component" value="Unassembled WGS sequence"/>
</dbReference>
<accession>C6LJF1</accession>
<dbReference type="PANTHER" id="PTHR21039:SF0">
    <property type="entry name" value="HISTIDINOL-PHOSPHATASE"/>
    <property type="match status" value="1"/>
</dbReference>
<dbReference type="PANTHER" id="PTHR21039">
    <property type="entry name" value="HISTIDINOL PHOSPHATASE-RELATED"/>
    <property type="match status" value="1"/>
</dbReference>
<evidence type="ECO:0000256" key="4">
    <source>
        <dbReference type="ARBA" id="ARBA00022605"/>
    </source>
</evidence>
<dbReference type="RefSeq" id="WP_006863550.1">
    <property type="nucleotide sequence ID" value="NZ_ACCL02000020.1"/>
</dbReference>
<reference evidence="10" key="1">
    <citation type="submission" date="2009-07" db="EMBL/GenBank/DDBJ databases">
        <authorList>
            <person name="Weinstock G."/>
            <person name="Sodergren E."/>
            <person name="Clifton S."/>
            <person name="Fulton L."/>
            <person name="Fulton B."/>
            <person name="Courtney L."/>
            <person name="Fronick C."/>
            <person name="Harrison M."/>
            <person name="Strong C."/>
            <person name="Farmer C."/>
            <person name="Delahaunty K."/>
            <person name="Markovic C."/>
            <person name="Hall O."/>
            <person name="Minx P."/>
            <person name="Tomlinson C."/>
            <person name="Mitreva M."/>
            <person name="Nelson J."/>
            <person name="Hou S."/>
            <person name="Wollam A."/>
            <person name="Pepin K.H."/>
            <person name="Johnson M."/>
            <person name="Bhonagiri V."/>
            <person name="Nash W.E."/>
            <person name="Warren W."/>
            <person name="Chinwalla A."/>
            <person name="Mardis E.R."/>
            <person name="Wilson R.K."/>
        </authorList>
    </citation>
    <scope>NUCLEOTIDE SEQUENCE [LARGE SCALE GENOMIC DNA]</scope>
    <source>
        <strain evidence="10">DSM 14469</strain>
    </source>
</reference>
<dbReference type="UniPathway" id="UPA00031">
    <property type="reaction ID" value="UER00013"/>
</dbReference>
<evidence type="ECO:0000256" key="5">
    <source>
        <dbReference type="ARBA" id="ARBA00022801"/>
    </source>
</evidence>
<organism evidence="10 11">
    <name type="scientific">Marvinbryantia formatexigens DSM 14469</name>
    <dbReference type="NCBI Taxonomy" id="478749"/>
    <lineage>
        <taxon>Bacteria</taxon>
        <taxon>Bacillati</taxon>
        <taxon>Bacillota</taxon>
        <taxon>Clostridia</taxon>
        <taxon>Lachnospirales</taxon>
        <taxon>Lachnospiraceae</taxon>
        <taxon>Marvinbryantia</taxon>
    </lineage>
</organism>
<dbReference type="EC" id="3.1.3.15" evidence="3 8"/>
<evidence type="ECO:0000256" key="8">
    <source>
        <dbReference type="RuleBase" id="RU366003"/>
    </source>
</evidence>
<keyword evidence="11" id="KW-1185">Reference proteome</keyword>
<dbReference type="OrthoDB" id="9775255at2"/>
<dbReference type="InterPro" id="IPR003141">
    <property type="entry name" value="Pol/His_phosphatase_N"/>
</dbReference>
<dbReference type="Pfam" id="PF02811">
    <property type="entry name" value="PHP"/>
    <property type="match status" value="1"/>
</dbReference>
<dbReference type="InterPro" id="IPR016195">
    <property type="entry name" value="Pol/histidinol_Pase-like"/>
</dbReference>
<comment type="catalytic activity">
    <reaction evidence="7 8">
        <text>L-histidinol phosphate + H2O = L-histidinol + phosphate</text>
        <dbReference type="Rhea" id="RHEA:14465"/>
        <dbReference type="ChEBI" id="CHEBI:15377"/>
        <dbReference type="ChEBI" id="CHEBI:43474"/>
        <dbReference type="ChEBI" id="CHEBI:57699"/>
        <dbReference type="ChEBI" id="CHEBI:57980"/>
        <dbReference type="EC" id="3.1.3.15"/>
    </reaction>
</comment>
<dbReference type="GO" id="GO:0004401">
    <property type="term" value="F:histidinol-phosphatase activity"/>
    <property type="evidence" value="ECO:0007669"/>
    <property type="project" value="UniProtKB-UniRule"/>
</dbReference>
<keyword evidence="5 8" id="KW-0378">Hydrolase</keyword>
<dbReference type="InterPro" id="IPR010140">
    <property type="entry name" value="Histidinol_P_phosphatase_HisJ"/>
</dbReference>
<dbReference type="GO" id="GO:0005737">
    <property type="term" value="C:cytoplasm"/>
    <property type="evidence" value="ECO:0007669"/>
    <property type="project" value="TreeGrafter"/>
</dbReference>
<dbReference type="SUPFAM" id="SSF89550">
    <property type="entry name" value="PHP domain-like"/>
    <property type="match status" value="1"/>
</dbReference>
<feature type="domain" description="Polymerase/histidinol phosphatase N-terminal" evidence="9">
    <location>
        <begin position="5"/>
        <end position="87"/>
    </location>
</feature>
<evidence type="ECO:0000256" key="6">
    <source>
        <dbReference type="ARBA" id="ARBA00023102"/>
    </source>
</evidence>
<evidence type="ECO:0000256" key="7">
    <source>
        <dbReference type="ARBA" id="ARBA00049158"/>
    </source>
</evidence>
<dbReference type="SMART" id="SM00481">
    <property type="entry name" value="POLIIIAc"/>
    <property type="match status" value="1"/>
</dbReference>
<keyword evidence="4 8" id="KW-0028">Amino-acid biosynthesis</keyword>
<name>C6LJF1_9FIRM</name>
<dbReference type="STRING" id="168384.SAMN05660368_03171"/>
<dbReference type="AlphaFoldDB" id="C6LJF1"/>
<evidence type="ECO:0000256" key="1">
    <source>
        <dbReference type="ARBA" id="ARBA00004970"/>
    </source>
</evidence>
<comment type="pathway">
    <text evidence="1 8">Amino-acid biosynthesis; L-histidine biosynthesis; L-histidine from 5-phospho-alpha-D-ribose 1-diphosphate: step 8/9.</text>
</comment>
<evidence type="ECO:0000313" key="11">
    <source>
        <dbReference type="Proteomes" id="UP000005561"/>
    </source>
</evidence>